<accession>A0AA88E3Z8</accession>
<protein>
    <submittedName>
        <fullName evidence="1">Uncharacterized protein</fullName>
    </submittedName>
</protein>
<name>A0AA88E3Z8_FICCA</name>
<gene>
    <name evidence="1" type="ORF">TIFTF001_036557</name>
</gene>
<evidence type="ECO:0000313" key="1">
    <source>
        <dbReference type="EMBL" id="GMN67494.1"/>
    </source>
</evidence>
<keyword evidence="2" id="KW-1185">Reference proteome</keyword>
<sequence>MVETQMKSQTISVEFQLIHQTVAFFKQ</sequence>
<evidence type="ECO:0000313" key="2">
    <source>
        <dbReference type="Proteomes" id="UP001187192"/>
    </source>
</evidence>
<dbReference type="AlphaFoldDB" id="A0AA88E3Z8"/>
<reference evidence="1" key="1">
    <citation type="submission" date="2023-07" db="EMBL/GenBank/DDBJ databases">
        <title>draft genome sequence of fig (Ficus carica).</title>
        <authorList>
            <person name="Takahashi T."/>
            <person name="Nishimura K."/>
        </authorList>
    </citation>
    <scope>NUCLEOTIDE SEQUENCE</scope>
</reference>
<comment type="caution">
    <text evidence="1">The sequence shown here is derived from an EMBL/GenBank/DDBJ whole genome shotgun (WGS) entry which is preliminary data.</text>
</comment>
<organism evidence="1 2">
    <name type="scientific">Ficus carica</name>
    <name type="common">Common fig</name>
    <dbReference type="NCBI Taxonomy" id="3494"/>
    <lineage>
        <taxon>Eukaryota</taxon>
        <taxon>Viridiplantae</taxon>
        <taxon>Streptophyta</taxon>
        <taxon>Embryophyta</taxon>
        <taxon>Tracheophyta</taxon>
        <taxon>Spermatophyta</taxon>
        <taxon>Magnoliopsida</taxon>
        <taxon>eudicotyledons</taxon>
        <taxon>Gunneridae</taxon>
        <taxon>Pentapetalae</taxon>
        <taxon>rosids</taxon>
        <taxon>fabids</taxon>
        <taxon>Rosales</taxon>
        <taxon>Moraceae</taxon>
        <taxon>Ficeae</taxon>
        <taxon>Ficus</taxon>
    </lineage>
</organism>
<dbReference type="Proteomes" id="UP001187192">
    <property type="component" value="Unassembled WGS sequence"/>
</dbReference>
<proteinExistence type="predicted"/>
<dbReference type="EMBL" id="BTGU01000461">
    <property type="protein sequence ID" value="GMN67494.1"/>
    <property type="molecule type" value="Genomic_DNA"/>
</dbReference>